<protein>
    <submittedName>
        <fullName evidence="2">Uncharacterized protein</fullName>
    </submittedName>
</protein>
<accession>A0A0W8FIX4</accession>
<gene>
    <name evidence="2" type="ORF">ASZ90_009421</name>
</gene>
<comment type="caution">
    <text evidence="2">The sequence shown here is derived from an EMBL/GenBank/DDBJ whole genome shotgun (WGS) entry which is preliminary data.</text>
</comment>
<feature type="transmembrane region" description="Helical" evidence="1">
    <location>
        <begin position="7"/>
        <end position="26"/>
    </location>
</feature>
<organism evidence="2">
    <name type="scientific">hydrocarbon metagenome</name>
    <dbReference type="NCBI Taxonomy" id="938273"/>
    <lineage>
        <taxon>unclassified sequences</taxon>
        <taxon>metagenomes</taxon>
        <taxon>ecological metagenomes</taxon>
    </lineage>
</organism>
<dbReference type="EMBL" id="LNQE01001135">
    <property type="protein sequence ID" value="KUG20840.1"/>
    <property type="molecule type" value="Genomic_DNA"/>
</dbReference>
<keyword evidence="1" id="KW-0472">Membrane</keyword>
<evidence type="ECO:0000313" key="2">
    <source>
        <dbReference type="EMBL" id="KUG20840.1"/>
    </source>
</evidence>
<keyword evidence="1" id="KW-0812">Transmembrane</keyword>
<reference evidence="2" key="1">
    <citation type="journal article" date="2015" name="Proc. Natl. Acad. Sci. U.S.A.">
        <title>Networks of energetic and metabolic interactions define dynamics in microbial communities.</title>
        <authorList>
            <person name="Embree M."/>
            <person name="Liu J.K."/>
            <person name="Al-Bassam M.M."/>
            <person name="Zengler K."/>
        </authorList>
    </citation>
    <scope>NUCLEOTIDE SEQUENCE</scope>
</reference>
<feature type="transmembrane region" description="Helical" evidence="1">
    <location>
        <begin position="38"/>
        <end position="56"/>
    </location>
</feature>
<name>A0A0W8FIX4_9ZZZZ</name>
<proteinExistence type="predicted"/>
<sequence length="109" mass="12093">MNKFVIAAWVAVLALWAIVILGGLFIEPQMLGHGVQGIAWVTINLAIFTLLVYVVVRLKEWIEQRTDHIAERSSGTADADAELGVLRNKVDALEQKVDRILTILEDVAE</sequence>
<dbReference type="AlphaFoldDB" id="A0A0W8FIX4"/>
<keyword evidence="1" id="KW-1133">Transmembrane helix</keyword>
<evidence type="ECO:0000256" key="1">
    <source>
        <dbReference type="SAM" id="Phobius"/>
    </source>
</evidence>